<gene>
    <name evidence="3" type="ORF">GGR42_002862</name>
</gene>
<keyword evidence="2" id="KW-0812">Transmembrane</keyword>
<keyword evidence="4" id="KW-1185">Reference proteome</keyword>
<dbReference type="EMBL" id="JAATJJ010000002">
    <property type="protein sequence ID" value="NJB72371.1"/>
    <property type="molecule type" value="Genomic_DNA"/>
</dbReference>
<dbReference type="Proteomes" id="UP000590442">
    <property type="component" value="Unassembled WGS sequence"/>
</dbReference>
<feature type="transmembrane region" description="Helical" evidence="2">
    <location>
        <begin position="6"/>
        <end position="24"/>
    </location>
</feature>
<organism evidence="3 4">
    <name type="scientific">Saonia flava</name>
    <dbReference type="NCBI Taxonomy" id="523696"/>
    <lineage>
        <taxon>Bacteria</taxon>
        <taxon>Pseudomonadati</taxon>
        <taxon>Bacteroidota</taxon>
        <taxon>Flavobacteriia</taxon>
        <taxon>Flavobacteriales</taxon>
        <taxon>Flavobacteriaceae</taxon>
        <taxon>Saonia</taxon>
    </lineage>
</organism>
<evidence type="ECO:0000256" key="2">
    <source>
        <dbReference type="SAM" id="Phobius"/>
    </source>
</evidence>
<name>A0A846QVP3_9FLAO</name>
<evidence type="ECO:0000313" key="4">
    <source>
        <dbReference type="Proteomes" id="UP000590442"/>
    </source>
</evidence>
<feature type="region of interest" description="Disordered" evidence="1">
    <location>
        <begin position="26"/>
        <end position="47"/>
    </location>
</feature>
<feature type="compositionally biased region" description="Basic and acidic residues" evidence="1">
    <location>
        <begin position="35"/>
        <end position="47"/>
    </location>
</feature>
<dbReference type="AlphaFoldDB" id="A0A846QVP3"/>
<sequence>MSKYSIYIIFGVCALVFLVIQLNNRKRSKQRKSKKFMDGYDRKKNEK</sequence>
<proteinExistence type="predicted"/>
<keyword evidence="2" id="KW-1133">Transmembrane helix</keyword>
<evidence type="ECO:0000256" key="1">
    <source>
        <dbReference type="SAM" id="MobiDB-lite"/>
    </source>
</evidence>
<protein>
    <submittedName>
        <fullName evidence="3">Uncharacterized membrane protein YuzA (DUF378 family)</fullName>
    </submittedName>
</protein>
<dbReference type="RefSeq" id="WP_167965306.1">
    <property type="nucleotide sequence ID" value="NZ_JAATJJ010000002.1"/>
</dbReference>
<reference evidence="3 4" key="1">
    <citation type="submission" date="2020-03" db="EMBL/GenBank/DDBJ databases">
        <title>Genomic Encyclopedia of Type Strains, Phase IV (KMG-IV): sequencing the most valuable type-strain genomes for metagenomic binning, comparative biology and taxonomic classification.</title>
        <authorList>
            <person name="Goeker M."/>
        </authorList>
    </citation>
    <scope>NUCLEOTIDE SEQUENCE [LARGE SCALE GENOMIC DNA]</scope>
    <source>
        <strain evidence="3 4">DSM 29762</strain>
    </source>
</reference>
<evidence type="ECO:0000313" key="3">
    <source>
        <dbReference type="EMBL" id="NJB72371.1"/>
    </source>
</evidence>
<keyword evidence="2" id="KW-0472">Membrane</keyword>
<accession>A0A846QVP3</accession>
<comment type="caution">
    <text evidence="3">The sequence shown here is derived from an EMBL/GenBank/DDBJ whole genome shotgun (WGS) entry which is preliminary data.</text>
</comment>